<gene>
    <name evidence="1" type="ORF">EDD54_2030</name>
</gene>
<dbReference type="AlphaFoldDB" id="A0A4R6RFZ3"/>
<evidence type="ECO:0000313" key="2">
    <source>
        <dbReference type="Proteomes" id="UP000294547"/>
    </source>
</evidence>
<name>A0A4R6RFZ3_9HYPH</name>
<evidence type="ECO:0000313" key="1">
    <source>
        <dbReference type="EMBL" id="TDP85182.1"/>
    </source>
</evidence>
<accession>A0A4R6RFZ3</accession>
<comment type="caution">
    <text evidence="1">The sequence shown here is derived from an EMBL/GenBank/DDBJ whole genome shotgun (WGS) entry which is preliminary data.</text>
</comment>
<reference evidence="1 2" key="1">
    <citation type="submission" date="2019-03" db="EMBL/GenBank/DDBJ databases">
        <title>Genomic Encyclopedia of Type Strains, Phase IV (KMG-IV): sequencing the most valuable type-strain genomes for metagenomic binning, comparative biology and taxonomic classification.</title>
        <authorList>
            <person name="Goeker M."/>
        </authorList>
    </citation>
    <scope>NUCLEOTIDE SEQUENCE [LARGE SCALE GENOMIC DNA]</scope>
    <source>
        <strain evidence="1 2">DSM 102969</strain>
    </source>
</reference>
<proteinExistence type="predicted"/>
<sequence>MVKEYLRRVDQVQSDLEFSMNLLCPLLTVSSCAALPPKYRLGCGHAYDPGAAICAGFSELSRRVS</sequence>
<dbReference type="Proteomes" id="UP000294547">
    <property type="component" value="Unassembled WGS sequence"/>
</dbReference>
<organism evidence="1 2">
    <name type="scientific">Oharaeibacter diazotrophicus</name>
    <dbReference type="NCBI Taxonomy" id="1920512"/>
    <lineage>
        <taxon>Bacteria</taxon>
        <taxon>Pseudomonadati</taxon>
        <taxon>Pseudomonadota</taxon>
        <taxon>Alphaproteobacteria</taxon>
        <taxon>Hyphomicrobiales</taxon>
        <taxon>Pleomorphomonadaceae</taxon>
        <taxon>Oharaeibacter</taxon>
    </lineage>
</organism>
<keyword evidence="2" id="KW-1185">Reference proteome</keyword>
<dbReference type="PROSITE" id="PS51257">
    <property type="entry name" value="PROKAR_LIPOPROTEIN"/>
    <property type="match status" value="1"/>
</dbReference>
<dbReference type="EMBL" id="SNXY01000007">
    <property type="protein sequence ID" value="TDP85182.1"/>
    <property type="molecule type" value="Genomic_DNA"/>
</dbReference>
<protein>
    <submittedName>
        <fullName evidence="1">Uncharacterized protein</fullName>
    </submittedName>
</protein>
<dbReference type="RefSeq" id="WP_126541048.1">
    <property type="nucleotide sequence ID" value="NZ_BSPM01000004.1"/>
</dbReference>